<dbReference type="Gene3D" id="2.170.130.10">
    <property type="entry name" value="TonB-dependent receptor, plug domain"/>
    <property type="match status" value="1"/>
</dbReference>
<evidence type="ECO:0000256" key="6">
    <source>
        <dbReference type="SAM" id="SignalP"/>
    </source>
</evidence>
<keyword evidence="6" id="KW-0732">Signal</keyword>
<dbReference type="InterPro" id="IPR036942">
    <property type="entry name" value="Beta-barrel_TonB_sf"/>
</dbReference>
<keyword evidence="4" id="KW-0798">TonB box</keyword>
<dbReference type="Pfam" id="PF00593">
    <property type="entry name" value="TonB_dep_Rec_b-barrel"/>
    <property type="match status" value="1"/>
</dbReference>
<feature type="region of interest" description="Disordered" evidence="5">
    <location>
        <begin position="32"/>
        <end position="52"/>
    </location>
</feature>
<keyword evidence="3" id="KW-0998">Cell outer membrane</keyword>
<dbReference type="EMBL" id="JAQQKW010000011">
    <property type="protein sequence ID" value="MDC7695750.1"/>
    <property type="molecule type" value="Genomic_DNA"/>
</dbReference>
<keyword evidence="2 4" id="KW-0472">Membrane</keyword>
<dbReference type="PANTHER" id="PTHR40980:SF5">
    <property type="entry name" value="TONB-DEPENDENT RECEPTOR"/>
    <property type="match status" value="1"/>
</dbReference>
<feature type="domain" description="TonB-dependent receptor plug" evidence="8">
    <location>
        <begin position="70"/>
        <end position="170"/>
    </location>
</feature>
<evidence type="ECO:0000256" key="5">
    <source>
        <dbReference type="SAM" id="MobiDB-lite"/>
    </source>
</evidence>
<keyword evidence="10" id="KW-1185">Reference proteome</keyword>
<dbReference type="Proteomes" id="UP001216595">
    <property type="component" value="Unassembled WGS sequence"/>
</dbReference>
<gene>
    <name evidence="9" type="ORF">PQU94_15845</name>
</gene>
<accession>A0ABT5IHT0</accession>
<comment type="similarity">
    <text evidence="4">Belongs to the TonB-dependent receptor family.</text>
</comment>
<dbReference type="SUPFAM" id="SSF56935">
    <property type="entry name" value="Porins"/>
    <property type="match status" value="1"/>
</dbReference>
<feature type="chain" id="PRO_5046115050" evidence="6">
    <location>
        <begin position="20"/>
        <end position="882"/>
    </location>
</feature>
<evidence type="ECO:0000256" key="2">
    <source>
        <dbReference type="ARBA" id="ARBA00023136"/>
    </source>
</evidence>
<organism evidence="9 10">
    <name type="scientific">Asticcacaulis currens</name>
    <dbReference type="NCBI Taxonomy" id="2984210"/>
    <lineage>
        <taxon>Bacteria</taxon>
        <taxon>Pseudomonadati</taxon>
        <taxon>Pseudomonadota</taxon>
        <taxon>Alphaproteobacteria</taxon>
        <taxon>Caulobacterales</taxon>
        <taxon>Caulobacteraceae</taxon>
        <taxon>Asticcacaulis</taxon>
    </lineage>
</organism>
<evidence type="ECO:0000256" key="3">
    <source>
        <dbReference type="ARBA" id="ARBA00023237"/>
    </source>
</evidence>
<feature type="compositionally biased region" description="Low complexity" evidence="5">
    <location>
        <begin position="32"/>
        <end position="43"/>
    </location>
</feature>
<evidence type="ECO:0000256" key="4">
    <source>
        <dbReference type="RuleBase" id="RU003357"/>
    </source>
</evidence>
<evidence type="ECO:0000256" key="1">
    <source>
        <dbReference type="ARBA" id="ARBA00004442"/>
    </source>
</evidence>
<reference evidence="9 10" key="1">
    <citation type="submission" date="2023-01" db="EMBL/GenBank/DDBJ databases">
        <title>Novel species of the genus Asticcacaulis isolated from rivers.</title>
        <authorList>
            <person name="Lu H."/>
        </authorList>
    </citation>
    <scope>NUCLEOTIDE SEQUENCE [LARGE SCALE GENOMIC DNA]</scope>
    <source>
        <strain evidence="9 10">DXS10W</strain>
    </source>
</reference>
<sequence>MKLQTLSLGALLMATTSLAAVNAAVAQDQNQAQTAADQPAEAATGDSNASPANEITEVVVRGKNLPKTMRRTAEVTSILTSEDLKRTGDDNAATALTRVAGLSLVEGKFIYVRGLGERYSSALLNGAPLPSPEPLQRVVPLDLFPASLLGRVSVQKTYSAEYPGEFGGGVVDLQTVALPRDNFLSLGIGTGYNSETTGKKTVTYFGSATDWLGYDDGARSLPDPLRDALAKGKLVNPNNYPATGAGATSELQKIGHSFTNADLNLLQIGRPTPNFSVNGSAGQTYTVLGGKLGVVAVADFSNNWSVKDGIHYEDDYQNTANNVSLNSLLSLGYTHGAHTLKWTGMYIRKTTKFAATRDGFNSNGFFYRKDRTGWYQRELGLSQITGTHALTPKLVLDWTASYAVTVRDTPYDKFINYTLDTSNAATKGLYFTDLRNGGGNETAFSNLKDVAKYLGANLTWDYSLGEGRDGKLMAGVSVLDNQRDYQRRAFEFKSVNDSLAKYTRIDYLFSDYNIRPDFLQLWETGSDSPQAYKGGLFVSSYYVKTDLEVIPLVRVAAGLRYEVGKERNDLRFLYQTNTKPDRASTQIKETYLLPSGTVTWNFKDDMQLRFGASKTIGRPQFRELAEPTFREADSDRSYTGNPLLKDTEITNLDARYEWYYGAGEYLTAGLFHKTLDKPVETISTGTQLQQTFVNAPKANIQGFEVDYKGLFESPIKGAFFESKQWLVQANYTFTDSSVKVKTGDKIAFSRTTFQPVEASLYIKDGAKLQGQSDHLANVQFGWEDSEAKSQATLLLTYVSERISVRGSGIVGDPDIMQEPGTQVDFVWRKGFDAFGRGLNFQLEARNLTGTEYKEYQTINDKRVYVDRYDPGTSVSVSLSTQF</sequence>
<feature type="signal peptide" evidence="6">
    <location>
        <begin position="1"/>
        <end position="19"/>
    </location>
</feature>
<proteinExistence type="inferred from homology"/>
<feature type="domain" description="TonB-dependent receptor-like beta-barrel" evidence="7">
    <location>
        <begin position="348"/>
        <end position="784"/>
    </location>
</feature>
<comment type="caution">
    <text evidence="9">The sequence shown here is derived from an EMBL/GenBank/DDBJ whole genome shotgun (WGS) entry which is preliminary data.</text>
</comment>
<dbReference type="InterPro" id="IPR012910">
    <property type="entry name" value="Plug_dom"/>
</dbReference>
<dbReference type="RefSeq" id="WP_272742410.1">
    <property type="nucleotide sequence ID" value="NZ_JAQQKW010000011.1"/>
</dbReference>
<dbReference type="Gene3D" id="2.40.170.20">
    <property type="entry name" value="TonB-dependent receptor, beta-barrel domain"/>
    <property type="match status" value="1"/>
</dbReference>
<keyword evidence="9" id="KW-0675">Receptor</keyword>
<dbReference type="Pfam" id="PF07715">
    <property type="entry name" value="Plug"/>
    <property type="match status" value="1"/>
</dbReference>
<dbReference type="PANTHER" id="PTHR40980">
    <property type="entry name" value="PLUG DOMAIN-CONTAINING PROTEIN"/>
    <property type="match status" value="1"/>
</dbReference>
<name>A0ABT5IHT0_9CAUL</name>
<comment type="subcellular location">
    <subcellularLocation>
        <location evidence="1 4">Cell outer membrane</location>
    </subcellularLocation>
</comment>
<protein>
    <submittedName>
        <fullName evidence="9">TonB-dependent receptor</fullName>
    </submittedName>
</protein>
<evidence type="ECO:0000259" key="7">
    <source>
        <dbReference type="Pfam" id="PF00593"/>
    </source>
</evidence>
<dbReference type="InterPro" id="IPR037066">
    <property type="entry name" value="Plug_dom_sf"/>
</dbReference>
<evidence type="ECO:0000313" key="10">
    <source>
        <dbReference type="Proteomes" id="UP001216595"/>
    </source>
</evidence>
<evidence type="ECO:0000313" key="9">
    <source>
        <dbReference type="EMBL" id="MDC7695750.1"/>
    </source>
</evidence>
<evidence type="ECO:0000259" key="8">
    <source>
        <dbReference type="Pfam" id="PF07715"/>
    </source>
</evidence>
<dbReference type="InterPro" id="IPR000531">
    <property type="entry name" value="Beta-barrel_TonB"/>
</dbReference>